<protein>
    <submittedName>
        <fullName evidence="4">Uncharacterized protein</fullName>
    </submittedName>
</protein>
<dbReference type="Gramene" id="KXG19324">
    <property type="protein sequence ID" value="KXG19324"/>
    <property type="gene ID" value="SORBI_3010G042000"/>
</dbReference>
<dbReference type="InterPro" id="IPR056594">
    <property type="entry name" value="AT5G49610-like_b-prop"/>
</dbReference>
<accession>A0A194YH74</accession>
<evidence type="ECO:0000259" key="3">
    <source>
        <dbReference type="Pfam" id="PF23635"/>
    </source>
</evidence>
<sequence length="407" mass="46409">MPRRRRRPRPRQTSTAKPQPPTVTTIHSLGDDLLREIFLRLPSLPSLVRAALTSRAFLAVIRSPAFRCRFRALHPPPLLGFFFESIGEDVPSFSPIRRRCDPDIAAAVRGADVFLTRIPYHEDASPGWKIKDCRGGCLLLLNYRTEQIAVYNPLTRALDLFPTPPHDSKFRYMNYFLLYSDQSPGSFRVVYSCHDKSRVRASIFSSDTREWQILPWSEAAPAQPSGKKHWLLSGTQVNGNLYWAHAKQAYMVVLDTATLQFSFIDLLEHLKGQGYLYKLGAAKDGKLCMVSVDEFALCTWLRRADDSGAEKWMLHSVIPLVGEILQATEIPEDELYEHCLKVDAVLDGIVYMSILGEHTSPSWFLSFCLETRKLEKLFQRTFDNSFYPYIMGWPPFLIGNDNDMALG</sequence>
<evidence type="ECO:0000256" key="1">
    <source>
        <dbReference type="SAM" id="MobiDB-lite"/>
    </source>
</evidence>
<organism evidence="4 5">
    <name type="scientific">Sorghum bicolor</name>
    <name type="common">Sorghum</name>
    <name type="synonym">Sorghum vulgare</name>
    <dbReference type="NCBI Taxonomy" id="4558"/>
    <lineage>
        <taxon>Eukaryota</taxon>
        <taxon>Viridiplantae</taxon>
        <taxon>Streptophyta</taxon>
        <taxon>Embryophyta</taxon>
        <taxon>Tracheophyta</taxon>
        <taxon>Spermatophyta</taxon>
        <taxon>Magnoliopsida</taxon>
        <taxon>Liliopsida</taxon>
        <taxon>Poales</taxon>
        <taxon>Poaceae</taxon>
        <taxon>PACMAD clade</taxon>
        <taxon>Panicoideae</taxon>
        <taxon>Andropogonodae</taxon>
        <taxon>Andropogoneae</taxon>
        <taxon>Sorghinae</taxon>
        <taxon>Sorghum</taxon>
    </lineage>
</organism>
<dbReference type="STRING" id="4558.A0A194YH74"/>
<dbReference type="EMBL" id="CM000769">
    <property type="protein sequence ID" value="KXG19324.1"/>
    <property type="molecule type" value="Genomic_DNA"/>
</dbReference>
<feature type="domain" description="F-box" evidence="2">
    <location>
        <begin position="27"/>
        <end position="67"/>
    </location>
</feature>
<dbReference type="Pfam" id="PF23635">
    <property type="entry name" value="Beta-prop_AT5G49610-like"/>
    <property type="match status" value="1"/>
</dbReference>
<dbReference type="OMA" id="EHTSPSW"/>
<dbReference type="AlphaFoldDB" id="A0A194YH74"/>
<dbReference type="InterPro" id="IPR036047">
    <property type="entry name" value="F-box-like_dom_sf"/>
</dbReference>
<feature type="compositionally biased region" description="Basic residues" evidence="1">
    <location>
        <begin position="1"/>
        <end position="10"/>
    </location>
</feature>
<feature type="domain" description="F-box protein AT5G49610-like beta-propeller" evidence="3">
    <location>
        <begin position="130"/>
        <end position="396"/>
    </location>
</feature>
<dbReference type="Proteomes" id="UP000000768">
    <property type="component" value="Chromosome 10"/>
</dbReference>
<dbReference type="NCBIfam" id="TIGR01640">
    <property type="entry name" value="F_box_assoc_1"/>
    <property type="match status" value="1"/>
</dbReference>
<name>A0A194YH74_SORBI</name>
<evidence type="ECO:0000259" key="2">
    <source>
        <dbReference type="Pfam" id="PF00646"/>
    </source>
</evidence>
<dbReference type="OrthoDB" id="636275at2759"/>
<reference evidence="5" key="2">
    <citation type="journal article" date="2018" name="Plant J.">
        <title>The Sorghum bicolor reference genome: improved assembly, gene annotations, a transcriptome atlas, and signatures of genome organization.</title>
        <authorList>
            <person name="McCormick R.F."/>
            <person name="Truong S.K."/>
            <person name="Sreedasyam A."/>
            <person name="Jenkins J."/>
            <person name="Shu S."/>
            <person name="Sims D."/>
            <person name="Kennedy M."/>
            <person name="Amirebrahimi M."/>
            <person name="Weers B.D."/>
            <person name="McKinley B."/>
            <person name="Mattison A."/>
            <person name="Morishige D.T."/>
            <person name="Grimwood J."/>
            <person name="Schmutz J."/>
            <person name="Mullet J.E."/>
        </authorList>
    </citation>
    <scope>NUCLEOTIDE SEQUENCE [LARGE SCALE GENOMIC DNA]</scope>
    <source>
        <strain evidence="5">cv. BTx623</strain>
    </source>
</reference>
<proteinExistence type="predicted"/>
<dbReference type="InParanoid" id="A0A194YH74"/>
<dbReference type="PANTHER" id="PTHR33207">
    <property type="entry name" value="F-BOX DOMAIN CONTAINING PROTEIN-RELATED"/>
    <property type="match status" value="1"/>
</dbReference>
<dbReference type="eggNOG" id="KOG0619">
    <property type="taxonomic scope" value="Eukaryota"/>
</dbReference>
<feature type="region of interest" description="Disordered" evidence="1">
    <location>
        <begin position="1"/>
        <end position="25"/>
    </location>
</feature>
<dbReference type="InterPro" id="IPR017451">
    <property type="entry name" value="F-box-assoc_interact_dom"/>
</dbReference>
<dbReference type="Pfam" id="PF00646">
    <property type="entry name" value="F-box"/>
    <property type="match status" value="1"/>
</dbReference>
<evidence type="ECO:0000313" key="4">
    <source>
        <dbReference type="EMBL" id="KXG19324.1"/>
    </source>
</evidence>
<feature type="compositionally biased region" description="Polar residues" evidence="1">
    <location>
        <begin position="12"/>
        <end position="25"/>
    </location>
</feature>
<evidence type="ECO:0000313" key="5">
    <source>
        <dbReference type="Proteomes" id="UP000000768"/>
    </source>
</evidence>
<dbReference type="InterPro" id="IPR001810">
    <property type="entry name" value="F-box_dom"/>
</dbReference>
<keyword evidence="5" id="KW-1185">Reference proteome</keyword>
<reference evidence="4 5" key="1">
    <citation type="journal article" date="2009" name="Nature">
        <title>The Sorghum bicolor genome and the diversification of grasses.</title>
        <authorList>
            <person name="Paterson A.H."/>
            <person name="Bowers J.E."/>
            <person name="Bruggmann R."/>
            <person name="Dubchak I."/>
            <person name="Grimwood J."/>
            <person name="Gundlach H."/>
            <person name="Haberer G."/>
            <person name="Hellsten U."/>
            <person name="Mitros T."/>
            <person name="Poliakov A."/>
            <person name="Schmutz J."/>
            <person name="Spannagl M."/>
            <person name="Tang H."/>
            <person name="Wang X."/>
            <person name="Wicker T."/>
            <person name="Bharti A.K."/>
            <person name="Chapman J."/>
            <person name="Feltus F.A."/>
            <person name="Gowik U."/>
            <person name="Grigoriev I.V."/>
            <person name="Lyons E."/>
            <person name="Maher C.A."/>
            <person name="Martis M."/>
            <person name="Narechania A."/>
            <person name="Otillar R.P."/>
            <person name="Penning B.W."/>
            <person name="Salamov A.A."/>
            <person name="Wang Y."/>
            <person name="Zhang L."/>
            <person name="Carpita N.C."/>
            <person name="Freeling M."/>
            <person name="Gingle A.R."/>
            <person name="Hash C.T."/>
            <person name="Keller B."/>
            <person name="Klein P."/>
            <person name="Kresovich S."/>
            <person name="McCann M.C."/>
            <person name="Ming R."/>
            <person name="Peterson D.G."/>
            <person name="Mehboob-ur-Rahman"/>
            <person name="Ware D."/>
            <person name="Westhoff P."/>
            <person name="Mayer K.F."/>
            <person name="Messing J."/>
            <person name="Rokhsar D.S."/>
        </authorList>
    </citation>
    <scope>NUCLEOTIDE SEQUENCE [LARGE SCALE GENOMIC DNA]</scope>
    <source>
        <strain evidence="5">cv. BTx623</strain>
    </source>
</reference>
<dbReference type="SUPFAM" id="SSF81383">
    <property type="entry name" value="F-box domain"/>
    <property type="match status" value="1"/>
</dbReference>
<gene>
    <name evidence="4" type="ORF">SORBI_3010G042000</name>
</gene>